<feature type="region of interest" description="Disordered" evidence="1">
    <location>
        <begin position="208"/>
        <end position="230"/>
    </location>
</feature>
<reference evidence="3" key="1">
    <citation type="journal article" date="2012" name="Science">
        <title>The Paleozoic origin of enzymatic lignin decomposition reconstructed from 31 fungal genomes.</title>
        <authorList>
            <person name="Floudas D."/>
            <person name="Binder M."/>
            <person name="Riley R."/>
            <person name="Barry K."/>
            <person name="Blanchette R.A."/>
            <person name="Henrissat B."/>
            <person name="Martinez A.T."/>
            <person name="Otillar R."/>
            <person name="Spatafora J.W."/>
            <person name="Yadav J.S."/>
            <person name="Aerts A."/>
            <person name="Benoit I."/>
            <person name="Boyd A."/>
            <person name="Carlson A."/>
            <person name="Copeland A."/>
            <person name="Coutinho P.M."/>
            <person name="de Vries R.P."/>
            <person name="Ferreira P."/>
            <person name="Findley K."/>
            <person name="Foster B."/>
            <person name="Gaskell J."/>
            <person name="Glotzer D."/>
            <person name="Gorecki P."/>
            <person name="Heitman J."/>
            <person name="Hesse C."/>
            <person name="Hori C."/>
            <person name="Igarashi K."/>
            <person name="Jurgens J.A."/>
            <person name="Kallen N."/>
            <person name="Kersten P."/>
            <person name="Kohler A."/>
            <person name="Kuees U."/>
            <person name="Kumar T.K.A."/>
            <person name="Kuo A."/>
            <person name="LaButti K."/>
            <person name="Larrondo L.F."/>
            <person name="Lindquist E."/>
            <person name="Ling A."/>
            <person name="Lombard V."/>
            <person name="Lucas S."/>
            <person name="Lundell T."/>
            <person name="Martin R."/>
            <person name="McLaughlin D.J."/>
            <person name="Morgenstern I."/>
            <person name="Morin E."/>
            <person name="Murat C."/>
            <person name="Nagy L.G."/>
            <person name="Nolan M."/>
            <person name="Ohm R.A."/>
            <person name="Patyshakuliyeva A."/>
            <person name="Rokas A."/>
            <person name="Ruiz-Duenas F.J."/>
            <person name="Sabat G."/>
            <person name="Salamov A."/>
            <person name="Samejima M."/>
            <person name="Schmutz J."/>
            <person name="Slot J.C."/>
            <person name="St John F."/>
            <person name="Stenlid J."/>
            <person name="Sun H."/>
            <person name="Sun S."/>
            <person name="Syed K."/>
            <person name="Tsang A."/>
            <person name="Wiebenga A."/>
            <person name="Young D."/>
            <person name="Pisabarro A."/>
            <person name="Eastwood D.C."/>
            <person name="Martin F."/>
            <person name="Cullen D."/>
            <person name="Grigoriev I.V."/>
            <person name="Hibbett D.S."/>
        </authorList>
    </citation>
    <scope>NUCLEOTIDE SEQUENCE [LARGE SCALE GENOMIC DNA]</scope>
    <source>
        <strain evidence="3">RWD-64-598 SS2</strain>
    </source>
</reference>
<dbReference type="EMBL" id="JH711574">
    <property type="protein sequence ID" value="EIW85504.1"/>
    <property type="molecule type" value="Genomic_DNA"/>
</dbReference>
<dbReference type="KEGG" id="cput:CONPUDRAFT_142041"/>
<organism evidence="2 3">
    <name type="scientific">Coniophora puteana (strain RWD-64-598)</name>
    <name type="common">Brown rot fungus</name>
    <dbReference type="NCBI Taxonomy" id="741705"/>
    <lineage>
        <taxon>Eukaryota</taxon>
        <taxon>Fungi</taxon>
        <taxon>Dikarya</taxon>
        <taxon>Basidiomycota</taxon>
        <taxon>Agaricomycotina</taxon>
        <taxon>Agaricomycetes</taxon>
        <taxon>Agaricomycetidae</taxon>
        <taxon>Boletales</taxon>
        <taxon>Coniophorineae</taxon>
        <taxon>Coniophoraceae</taxon>
        <taxon>Coniophora</taxon>
    </lineage>
</organism>
<proteinExistence type="predicted"/>
<dbReference type="Proteomes" id="UP000053558">
    <property type="component" value="Unassembled WGS sequence"/>
</dbReference>
<feature type="region of interest" description="Disordered" evidence="1">
    <location>
        <begin position="303"/>
        <end position="329"/>
    </location>
</feature>
<evidence type="ECO:0000256" key="1">
    <source>
        <dbReference type="SAM" id="MobiDB-lite"/>
    </source>
</evidence>
<name>A0A5M3N3A3_CONPW</name>
<dbReference type="RefSeq" id="XP_007764971.1">
    <property type="nucleotide sequence ID" value="XM_007766781.1"/>
</dbReference>
<evidence type="ECO:0000313" key="3">
    <source>
        <dbReference type="Proteomes" id="UP000053558"/>
    </source>
</evidence>
<gene>
    <name evidence="2" type="ORF">CONPUDRAFT_142041</name>
</gene>
<sequence>MAIVGGGSIVLVGMCAALVFRSYYKRRLSGIADVKDTESLAVVALTATSRQEEQPEVSHAVLRTNPSINDGRVEEVPSEIAFAPSSQSLQVEVGEGYPEQIQNQPLAGPSNQHQRRSTSYPNTSSSAYHHDSDLDSASFHTNRASSSRPGSFPIRPLPPIPRSRPGSSITTNPRHSLTPILTEFHMAAVDPGPSRRWTDAHVFQREVRRRESRTGLSTAHSQSSIFSLPPPSYNSARLPAYQLPGEEVPPLPGQYRLGAGSGDGSWYIKDDLAKQEHLKMSRGHISPESRIIGSAGEIGFRRPRDVNEPLVRGQVGPTARGQRKIVAES</sequence>
<feature type="compositionally biased region" description="Polar residues" evidence="1">
    <location>
        <begin position="100"/>
        <end position="127"/>
    </location>
</feature>
<evidence type="ECO:0000313" key="2">
    <source>
        <dbReference type="EMBL" id="EIW85504.1"/>
    </source>
</evidence>
<accession>A0A5M3N3A3</accession>
<feature type="compositionally biased region" description="Polar residues" evidence="1">
    <location>
        <begin position="138"/>
        <end position="147"/>
    </location>
</feature>
<dbReference type="AlphaFoldDB" id="A0A5M3N3A3"/>
<feature type="region of interest" description="Disordered" evidence="1">
    <location>
        <begin position="100"/>
        <end position="175"/>
    </location>
</feature>
<comment type="caution">
    <text evidence="2">The sequence shown here is derived from an EMBL/GenBank/DDBJ whole genome shotgun (WGS) entry which is preliminary data.</text>
</comment>
<protein>
    <submittedName>
        <fullName evidence="2">Uncharacterized protein</fullName>
    </submittedName>
</protein>
<feature type="compositionally biased region" description="Polar residues" evidence="1">
    <location>
        <begin position="214"/>
        <end position="226"/>
    </location>
</feature>
<keyword evidence="3" id="KW-1185">Reference proteome</keyword>
<dbReference type="GeneID" id="19201694"/>